<accession>A0A8H7GY95</accession>
<dbReference type="EMBL" id="JACYCC010000365">
    <property type="protein sequence ID" value="KAF8667485.1"/>
    <property type="molecule type" value="Genomic_DNA"/>
</dbReference>
<comment type="caution">
    <text evidence="2">The sequence shown here is derived from an EMBL/GenBank/DDBJ whole genome shotgun (WGS) entry which is preliminary data.</text>
</comment>
<sequence>MFSQGLSTVLAKVLARPRNPASNSEANRSSLPDSFDVGLTYDWSDSSLNTANIKPSLPPKEDLDLFLGNACTPLSSSKVLANDLETPFAFICEQDALNAPLRTLTSSPPTIYRSSYGKRLPMLIFKKEDPPRLSISDTPHLTRSTFAYASTKSNLKHSDSSRQLTIGVHRSFTPLQLDEACTGGTSARKRKGLSVPPADPRARGSKRHCLELDVIDIESHHSNSNSEYECEQYYKYDSEDNNDDGDDDDVGNDDNDWTPQMIDTGYQTSQTTGLSVEHTPAVVIKTSSTYSRAGSRPSLKQYSSVSPTPTLPGSAGSWPGPEGGAIKFKSKPPKFNENAFSRWSYSTMGPKNSAVGERASGDIHFSPSNGIGTNEPFNYWVCSNTSHGMRWVDFSCGQPHPLYRGFVLKPANAVTKVPPRWVKMSSYRRGT</sequence>
<gene>
    <name evidence="2" type="ORF">RHS04_09304</name>
</gene>
<feature type="compositionally biased region" description="Polar residues" evidence="1">
    <location>
        <begin position="265"/>
        <end position="274"/>
    </location>
</feature>
<dbReference type="AlphaFoldDB" id="A0A8H7GY95"/>
<organism evidence="2 3">
    <name type="scientific">Rhizoctonia solani</name>
    <dbReference type="NCBI Taxonomy" id="456999"/>
    <lineage>
        <taxon>Eukaryota</taxon>
        <taxon>Fungi</taxon>
        <taxon>Dikarya</taxon>
        <taxon>Basidiomycota</taxon>
        <taxon>Agaricomycotina</taxon>
        <taxon>Agaricomycetes</taxon>
        <taxon>Cantharellales</taxon>
        <taxon>Ceratobasidiaceae</taxon>
        <taxon>Rhizoctonia</taxon>
    </lineage>
</organism>
<evidence type="ECO:0000313" key="2">
    <source>
        <dbReference type="EMBL" id="KAF8667485.1"/>
    </source>
</evidence>
<evidence type="ECO:0000313" key="3">
    <source>
        <dbReference type="Proteomes" id="UP000650582"/>
    </source>
</evidence>
<name>A0A8H7GY95_9AGAM</name>
<evidence type="ECO:0000256" key="1">
    <source>
        <dbReference type="SAM" id="MobiDB-lite"/>
    </source>
</evidence>
<feature type="region of interest" description="Disordered" evidence="1">
    <location>
        <begin position="237"/>
        <end position="274"/>
    </location>
</feature>
<feature type="region of interest" description="Disordered" evidence="1">
    <location>
        <begin position="287"/>
        <end position="316"/>
    </location>
</feature>
<dbReference type="Proteomes" id="UP000650582">
    <property type="component" value="Unassembled WGS sequence"/>
</dbReference>
<reference evidence="2" key="1">
    <citation type="submission" date="2020-09" db="EMBL/GenBank/DDBJ databases">
        <title>Comparative genome analyses of four rice-infecting Rhizoctonia solani isolates reveal extensive enrichment of homogalacturonan modification genes.</title>
        <authorList>
            <person name="Lee D.-Y."/>
            <person name="Jeon J."/>
            <person name="Kim K.-T."/>
            <person name="Cheong K."/>
            <person name="Song H."/>
            <person name="Choi G."/>
            <person name="Ko J."/>
            <person name="Opiyo S.O."/>
            <person name="Zuo S."/>
            <person name="Madhav S."/>
            <person name="Lee Y.-H."/>
            <person name="Wang G.-L."/>
        </authorList>
    </citation>
    <scope>NUCLEOTIDE SEQUENCE</scope>
    <source>
        <strain evidence="2">AG1-IA YN-7</strain>
    </source>
</reference>
<proteinExistence type="predicted"/>
<feature type="region of interest" description="Disordered" evidence="1">
    <location>
        <begin position="179"/>
        <end position="206"/>
    </location>
</feature>
<feature type="compositionally biased region" description="Polar residues" evidence="1">
    <location>
        <begin position="287"/>
        <end position="308"/>
    </location>
</feature>
<protein>
    <submittedName>
        <fullName evidence="2">Uncharacterized protein</fullName>
    </submittedName>
</protein>
<feature type="compositionally biased region" description="Acidic residues" evidence="1">
    <location>
        <begin position="239"/>
        <end position="256"/>
    </location>
</feature>